<dbReference type="EMBL" id="CP044399">
    <property type="protein sequence ID" value="QFI36767.1"/>
    <property type="molecule type" value="Genomic_DNA"/>
</dbReference>
<dbReference type="Proteomes" id="UP000327424">
    <property type="component" value="Chromosome"/>
</dbReference>
<feature type="domain" description="Methyltransferase" evidence="1">
    <location>
        <begin position="39"/>
        <end position="117"/>
    </location>
</feature>
<dbReference type="SUPFAM" id="SSF53335">
    <property type="entry name" value="S-adenosyl-L-methionine-dependent methyltransferases"/>
    <property type="match status" value="1"/>
</dbReference>
<evidence type="ECO:0000313" key="3">
    <source>
        <dbReference type="Proteomes" id="UP000327424"/>
    </source>
</evidence>
<sequence length="198" mass="22244">MDKNTAIWQQYYEKSLNRKHSPRTEFAVKLNESGLNVAIDCGCGTGSDVSFLNQQGYQVHGFDINPDSISICDDRFSDNAMIDISQASFESFNYPQSGVIIANSSLFFAEAAAFESTWLSIESNLQIGGVFSGDFMGENDSWAKGYRSDTAPLTKQKISTLFENFEIIRFHERDEQGNTSLGKTKWWHTFSVVAVKRT</sequence>
<keyword evidence="2" id="KW-0808">Transferase</keyword>
<evidence type="ECO:0000259" key="1">
    <source>
        <dbReference type="Pfam" id="PF13649"/>
    </source>
</evidence>
<reference evidence="2 3" key="1">
    <citation type="submission" date="2019-09" db="EMBL/GenBank/DDBJ databases">
        <title>Hybrid Assembly of the complete Genome of the Deep-Sea Bacterium Moritella marina from long Nanopore and Illumina reads.</title>
        <authorList>
            <person name="Magin S."/>
            <person name="Georgoulis A."/>
            <person name="Papadimitriou K."/>
            <person name="Iliakis G."/>
            <person name="Vorgias C.E."/>
        </authorList>
    </citation>
    <scope>NUCLEOTIDE SEQUENCE [LARGE SCALE GENOMIC DNA]</scope>
    <source>
        <strain evidence="2 3">MP-1</strain>
    </source>
</reference>
<dbReference type="RefSeq" id="WP_019441292.1">
    <property type="nucleotide sequence ID" value="NZ_ALOE01000015.1"/>
</dbReference>
<name>A0A5J6WFQ0_MORMI</name>
<dbReference type="CDD" id="cd02440">
    <property type="entry name" value="AdoMet_MTases"/>
    <property type="match status" value="1"/>
</dbReference>
<proteinExistence type="predicted"/>
<dbReference type="KEGG" id="mmaa:FR932_02425"/>
<dbReference type="Gene3D" id="3.40.50.150">
    <property type="entry name" value="Vaccinia Virus protein VP39"/>
    <property type="match status" value="1"/>
</dbReference>
<protein>
    <submittedName>
        <fullName evidence="2">Methyltransferase domain-containing protein</fullName>
    </submittedName>
</protein>
<gene>
    <name evidence="2" type="ORF">FR932_02425</name>
</gene>
<dbReference type="GO" id="GO:0008168">
    <property type="term" value="F:methyltransferase activity"/>
    <property type="evidence" value="ECO:0007669"/>
    <property type="project" value="UniProtKB-KW"/>
</dbReference>
<organism evidence="2 3">
    <name type="scientific">Moritella marina ATCC 15381</name>
    <dbReference type="NCBI Taxonomy" id="1202962"/>
    <lineage>
        <taxon>Bacteria</taxon>
        <taxon>Pseudomonadati</taxon>
        <taxon>Pseudomonadota</taxon>
        <taxon>Gammaproteobacteria</taxon>
        <taxon>Alteromonadales</taxon>
        <taxon>Moritellaceae</taxon>
        <taxon>Moritella</taxon>
    </lineage>
</organism>
<dbReference type="InterPro" id="IPR029063">
    <property type="entry name" value="SAM-dependent_MTases_sf"/>
</dbReference>
<keyword evidence="3" id="KW-1185">Reference proteome</keyword>
<evidence type="ECO:0000313" key="2">
    <source>
        <dbReference type="EMBL" id="QFI36767.1"/>
    </source>
</evidence>
<accession>A0A5J6WFQ0</accession>
<dbReference type="InterPro" id="IPR041698">
    <property type="entry name" value="Methyltransf_25"/>
</dbReference>
<dbReference type="AlphaFoldDB" id="A0A5J6WFQ0"/>
<dbReference type="OrthoDB" id="9804086at2"/>
<keyword evidence="2" id="KW-0489">Methyltransferase</keyword>
<dbReference type="GO" id="GO:0032259">
    <property type="term" value="P:methylation"/>
    <property type="evidence" value="ECO:0007669"/>
    <property type="project" value="UniProtKB-KW"/>
</dbReference>
<dbReference type="Pfam" id="PF13649">
    <property type="entry name" value="Methyltransf_25"/>
    <property type="match status" value="1"/>
</dbReference>